<dbReference type="RefSeq" id="WP_154767118.1">
    <property type="nucleotide sequence ID" value="NZ_WLYK01000001.1"/>
</dbReference>
<gene>
    <name evidence="2" type="ORF">GIS00_04575</name>
</gene>
<accession>A0A7K1FGH9</accession>
<keyword evidence="3" id="KW-1185">Reference proteome</keyword>
<keyword evidence="2" id="KW-0489">Methyltransferase</keyword>
<dbReference type="SUPFAM" id="SSF53335">
    <property type="entry name" value="S-adenosyl-L-methionine-dependent methyltransferases"/>
    <property type="match status" value="1"/>
</dbReference>
<dbReference type="EMBL" id="WLYK01000001">
    <property type="protein sequence ID" value="MTD13221.1"/>
    <property type="molecule type" value="Genomic_DNA"/>
</dbReference>
<proteinExistence type="predicted"/>
<dbReference type="Gene3D" id="3.40.50.150">
    <property type="entry name" value="Vaccinia Virus protein VP39"/>
    <property type="match status" value="1"/>
</dbReference>
<evidence type="ECO:0000259" key="1">
    <source>
        <dbReference type="Pfam" id="PF13649"/>
    </source>
</evidence>
<sequence>MTDTRRLSPRLLAIVDQLPLRPGLKVLEIGGGTGAAACAVARRVAPGGRVLMIDRSEKSLAIARRTGADVISDGLLEVRMAAVEEFVPEPADRPFELAFAIRVGVLDGRHPQAGTAALDRLRAAAAPGARLAVCGDGPLRWLDL</sequence>
<dbReference type="Pfam" id="PF13649">
    <property type="entry name" value="Methyltransf_25"/>
    <property type="match status" value="1"/>
</dbReference>
<dbReference type="InterPro" id="IPR029063">
    <property type="entry name" value="SAM-dependent_MTases_sf"/>
</dbReference>
<keyword evidence="2" id="KW-0808">Transferase</keyword>
<evidence type="ECO:0000313" key="3">
    <source>
        <dbReference type="Proteomes" id="UP000460221"/>
    </source>
</evidence>
<dbReference type="GO" id="GO:0008168">
    <property type="term" value="F:methyltransferase activity"/>
    <property type="evidence" value="ECO:0007669"/>
    <property type="project" value="UniProtKB-KW"/>
</dbReference>
<dbReference type="AlphaFoldDB" id="A0A7K1FGH9"/>
<dbReference type="InterPro" id="IPR041698">
    <property type="entry name" value="Methyltransf_25"/>
</dbReference>
<comment type="caution">
    <text evidence="2">The sequence shown here is derived from an EMBL/GenBank/DDBJ whole genome shotgun (WGS) entry which is preliminary data.</text>
</comment>
<name>A0A7K1FGH9_9ACTN</name>
<dbReference type="Proteomes" id="UP000460221">
    <property type="component" value="Unassembled WGS sequence"/>
</dbReference>
<evidence type="ECO:0000313" key="2">
    <source>
        <dbReference type="EMBL" id="MTD13221.1"/>
    </source>
</evidence>
<reference evidence="2 3" key="1">
    <citation type="submission" date="2019-11" db="EMBL/GenBank/DDBJ databases">
        <authorList>
            <person name="Jiang L.-Q."/>
        </authorList>
    </citation>
    <scope>NUCLEOTIDE SEQUENCE [LARGE SCALE GENOMIC DNA]</scope>
    <source>
        <strain evidence="2 3">YIM 132087</strain>
    </source>
</reference>
<organism evidence="2 3">
    <name type="scientific">Nakamurella alba</name>
    <dbReference type="NCBI Taxonomy" id="2665158"/>
    <lineage>
        <taxon>Bacteria</taxon>
        <taxon>Bacillati</taxon>
        <taxon>Actinomycetota</taxon>
        <taxon>Actinomycetes</taxon>
        <taxon>Nakamurellales</taxon>
        <taxon>Nakamurellaceae</taxon>
        <taxon>Nakamurella</taxon>
    </lineage>
</organism>
<protein>
    <submittedName>
        <fullName evidence="2">Methyltransferase domain-containing protein</fullName>
    </submittedName>
</protein>
<feature type="domain" description="Methyltransferase" evidence="1">
    <location>
        <begin position="26"/>
        <end position="127"/>
    </location>
</feature>
<dbReference type="GO" id="GO:0032259">
    <property type="term" value="P:methylation"/>
    <property type="evidence" value="ECO:0007669"/>
    <property type="project" value="UniProtKB-KW"/>
</dbReference>